<gene>
    <name evidence="2" type="ORF">MENT_LOCUS38635</name>
</gene>
<accession>A0A6V7WGQ0</accession>
<dbReference type="EMBL" id="CAJEWN010000576">
    <property type="protein sequence ID" value="CAD2186164.1"/>
    <property type="molecule type" value="Genomic_DNA"/>
</dbReference>
<evidence type="ECO:0000313" key="2">
    <source>
        <dbReference type="EMBL" id="CAD2186164.1"/>
    </source>
</evidence>
<reference evidence="2 3" key="1">
    <citation type="submission" date="2020-08" db="EMBL/GenBank/DDBJ databases">
        <authorList>
            <person name="Koutsovoulos G."/>
            <person name="Danchin GJ E."/>
        </authorList>
    </citation>
    <scope>NUCLEOTIDE SEQUENCE [LARGE SCALE GENOMIC DNA]</scope>
</reference>
<comment type="caution">
    <text evidence="2">The sequence shown here is derived from an EMBL/GenBank/DDBJ whole genome shotgun (WGS) entry which is preliminary data.</text>
</comment>
<organism evidence="2 3">
    <name type="scientific">Meloidogyne enterolobii</name>
    <name type="common">Root-knot nematode worm</name>
    <name type="synonym">Meloidogyne mayaguensis</name>
    <dbReference type="NCBI Taxonomy" id="390850"/>
    <lineage>
        <taxon>Eukaryota</taxon>
        <taxon>Metazoa</taxon>
        <taxon>Ecdysozoa</taxon>
        <taxon>Nematoda</taxon>
        <taxon>Chromadorea</taxon>
        <taxon>Rhabditida</taxon>
        <taxon>Tylenchina</taxon>
        <taxon>Tylenchomorpha</taxon>
        <taxon>Tylenchoidea</taxon>
        <taxon>Meloidogynidae</taxon>
        <taxon>Meloidogyninae</taxon>
        <taxon>Meloidogyne</taxon>
    </lineage>
</organism>
<protein>
    <submittedName>
        <fullName evidence="2">Uncharacterized protein</fullName>
    </submittedName>
</protein>
<dbReference type="AlphaFoldDB" id="A0A6V7WGQ0"/>
<feature type="compositionally biased region" description="Polar residues" evidence="1">
    <location>
        <begin position="49"/>
        <end position="65"/>
    </location>
</feature>
<feature type="region of interest" description="Disordered" evidence="1">
    <location>
        <begin position="33"/>
        <end position="65"/>
    </location>
</feature>
<evidence type="ECO:0000256" key="1">
    <source>
        <dbReference type="SAM" id="MobiDB-lite"/>
    </source>
</evidence>
<name>A0A6V7WGQ0_MELEN</name>
<dbReference type="Proteomes" id="UP000580250">
    <property type="component" value="Unassembled WGS sequence"/>
</dbReference>
<evidence type="ECO:0000313" key="3">
    <source>
        <dbReference type="Proteomes" id="UP000580250"/>
    </source>
</evidence>
<sequence length="65" mass="7260">MKETHIQTLNLTIQGKDNQIDELNKMVEELMEKNRISGERDDPEDGGSMLSTSGYDGNSVNTDDT</sequence>
<proteinExistence type="predicted"/>